<dbReference type="Proteomes" id="UP000289546">
    <property type="component" value="Unassembled WGS sequence"/>
</dbReference>
<evidence type="ECO:0000313" key="3">
    <source>
        <dbReference type="Proteomes" id="UP000289546"/>
    </source>
</evidence>
<keyword evidence="1" id="KW-0732">Signal</keyword>
<dbReference type="InterPro" id="IPR052517">
    <property type="entry name" value="GlcG_carb_metab_protein"/>
</dbReference>
<reference evidence="2 3" key="1">
    <citation type="submission" date="2015-04" db="EMBL/GenBank/DDBJ databases">
        <title>Comparative genomics of rhizobia nodulating Arachis hypogaea in China.</title>
        <authorList>
            <person name="Li Y."/>
        </authorList>
    </citation>
    <scope>NUCLEOTIDE SEQUENCE [LARGE SCALE GENOMIC DNA]</scope>
    <source>
        <strain evidence="2 3">CCBAU 51757</strain>
    </source>
</reference>
<comment type="caution">
    <text evidence="2">The sequence shown here is derived from an EMBL/GenBank/DDBJ whole genome shotgun (WGS) entry which is preliminary data.</text>
</comment>
<feature type="signal peptide" evidence="1">
    <location>
        <begin position="1"/>
        <end position="22"/>
    </location>
</feature>
<name>A0A4Q0S549_9BRAD</name>
<gene>
    <name evidence="2" type="ORF">XH99_16230</name>
</gene>
<dbReference type="PANTHER" id="PTHR34309">
    <property type="entry name" value="SLR1406 PROTEIN"/>
    <property type="match status" value="1"/>
</dbReference>
<dbReference type="AlphaFoldDB" id="A0A4Q0S549"/>
<feature type="chain" id="PRO_5020482041" evidence="1">
    <location>
        <begin position="23"/>
        <end position="166"/>
    </location>
</feature>
<dbReference type="SUPFAM" id="SSF143744">
    <property type="entry name" value="GlcG-like"/>
    <property type="match status" value="1"/>
</dbReference>
<dbReference type="Gene3D" id="3.30.450.150">
    <property type="entry name" value="Haem-degrading domain"/>
    <property type="match status" value="1"/>
</dbReference>
<evidence type="ECO:0000313" key="2">
    <source>
        <dbReference type="EMBL" id="RXH27797.1"/>
    </source>
</evidence>
<dbReference type="RefSeq" id="WP_206734125.1">
    <property type="nucleotide sequence ID" value="NZ_LBJC01000013.1"/>
</dbReference>
<proteinExistence type="predicted"/>
<dbReference type="InterPro" id="IPR038084">
    <property type="entry name" value="PduO/GlcC-like_sf"/>
</dbReference>
<evidence type="ECO:0000256" key="1">
    <source>
        <dbReference type="SAM" id="SignalP"/>
    </source>
</evidence>
<protein>
    <submittedName>
        <fullName evidence="2">Extracellular protein</fullName>
    </submittedName>
</protein>
<dbReference type="InterPro" id="IPR005624">
    <property type="entry name" value="PduO/GlcC-like"/>
</dbReference>
<dbReference type="Pfam" id="PF03928">
    <property type="entry name" value="HbpS-like"/>
    <property type="match status" value="1"/>
</dbReference>
<accession>A0A4Q0S549</accession>
<sequence length="166" mass="17015">MNVRCWSVATALLIASIGPMRAEEALVAYKSLSPELALDLARAALDSCRSRGYQVAVAVVDRSGVTQVMLRDRFAGPHTPLTASGKAWTAVSFKTSTTELNAISQPGMMQAGIRDLPGAVIIGGGLIVETGGSLVGAVGVSGAPGGDADEACAKAGIEAIRDKLEF</sequence>
<dbReference type="PANTHER" id="PTHR34309:SF10">
    <property type="entry name" value="SLR1406 PROTEIN"/>
    <property type="match status" value="1"/>
</dbReference>
<organism evidence="2 3">
    <name type="scientific">Bradyrhizobium nanningense</name>
    <dbReference type="NCBI Taxonomy" id="1325118"/>
    <lineage>
        <taxon>Bacteria</taxon>
        <taxon>Pseudomonadati</taxon>
        <taxon>Pseudomonadota</taxon>
        <taxon>Alphaproteobacteria</taxon>
        <taxon>Hyphomicrobiales</taxon>
        <taxon>Nitrobacteraceae</taxon>
        <taxon>Bradyrhizobium</taxon>
    </lineage>
</organism>
<dbReference type="EMBL" id="LBJQ01000077">
    <property type="protein sequence ID" value="RXH27797.1"/>
    <property type="molecule type" value="Genomic_DNA"/>
</dbReference>
<keyword evidence="3" id="KW-1185">Reference proteome</keyword>